<sequence>MALNKRNIFKNLPRFLRRLLCMLGMAPKPPVIRGLFTAYGEKAHFCHTIKPWYLESIRDNPVTSDCMVFEVGWYKMQNGARHEFVRFDIYSPDKVHGTIVIAERGGGNSSPDKDPDSHVLMFNPLPYPLTVV</sequence>
<protein>
    <submittedName>
        <fullName evidence="1">Uncharacterized protein</fullName>
    </submittedName>
</protein>
<keyword evidence="2" id="KW-1185">Reference proteome</keyword>
<gene>
    <name evidence="1" type="ORF">PISMIDRAFT_690969</name>
</gene>
<organism evidence="1 2">
    <name type="scientific">Pisolithus microcarpus 441</name>
    <dbReference type="NCBI Taxonomy" id="765257"/>
    <lineage>
        <taxon>Eukaryota</taxon>
        <taxon>Fungi</taxon>
        <taxon>Dikarya</taxon>
        <taxon>Basidiomycota</taxon>
        <taxon>Agaricomycotina</taxon>
        <taxon>Agaricomycetes</taxon>
        <taxon>Agaricomycetidae</taxon>
        <taxon>Boletales</taxon>
        <taxon>Sclerodermatineae</taxon>
        <taxon>Pisolithaceae</taxon>
        <taxon>Pisolithus</taxon>
    </lineage>
</organism>
<name>A0A0C9YRA4_9AGAM</name>
<dbReference type="HOGENOM" id="CLU_1917910_0_0_1"/>
<reference evidence="2" key="2">
    <citation type="submission" date="2015-01" db="EMBL/GenBank/DDBJ databases">
        <title>Evolutionary Origins and Diversification of the Mycorrhizal Mutualists.</title>
        <authorList>
            <consortium name="DOE Joint Genome Institute"/>
            <consortium name="Mycorrhizal Genomics Consortium"/>
            <person name="Kohler A."/>
            <person name="Kuo A."/>
            <person name="Nagy L.G."/>
            <person name="Floudas D."/>
            <person name="Copeland A."/>
            <person name="Barry K.W."/>
            <person name="Cichocki N."/>
            <person name="Veneault-Fourrey C."/>
            <person name="LaButti K."/>
            <person name="Lindquist E.A."/>
            <person name="Lipzen A."/>
            <person name="Lundell T."/>
            <person name="Morin E."/>
            <person name="Murat C."/>
            <person name="Riley R."/>
            <person name="Ohm R."/>
            <person name="Sun H."/>
            <person name="Tunlid A."/>
            <person name="Henrissat B."/>
            <person name="Grigoriev I.V."/>
            <person name="Hibbett D.S."/>
            <person name="Martin F."/>
        </authorList>
    </citation>
    <scope>NUCLEOTIDE SEQUENCE [LARGE SCALE GENOMIC DNA]</scope>
    <source>
        <strain evidence="2">441</strain>
    </source>
</reference>
<dbReference type="OrthoDB" id="4762016at2759"/>
<proteinExistence type="predicted"/>
<evidence type="ECO:0000313" key="2">
    <source>
        <dbReference type="Proteomes" id="UP000054018"/>
    </source>
</evidence>
<dbReference type="AlphaFoldDB" id="A0A0C9YRA4"/>
<dbReference type="EMBL" id="KN834592">
    <property type="protein sequence ID" value="KIK10538.1"/>
    <property type="molecule type" value="Genomic_DNA"/>
</dbReference>
<accession>A0A0C9YRA4</accession>
<dbReference type="STRING" id="765257.A0A0C9YRA4"/>
<reference evidence="1 2" key="1">
    <citation type="submission" date="2014-04" db="EMBL/GenBank/DDBJ databases">
        <authorList>
            <consortium name="DOE Joint Genome Institute"/>
            <person name="Kuo A."/>
            <person name="Kohler A."/>
            <person name="Costa M.D."/>
            <person name="Nagy L.G."/>
            <person name="Floudas D."/>
            <person name="Copeland A."/>
            <person name="Barry K.W."/>
            <person name="Cichocki N."/>
            <person name="Veneault-Fourrey C."/>
            <person name="LaButti K."/>
            <person name="Lindquist E.A."/>
            <person name="Lipzen A."/>
            <person name="Lundell T."/>
            <person name="Morin E."/>
            <person name="Murat C."/>
            <person name="Sun H."/>
            <person name="Tunlid A."/>
            <person name="Henrissat B."/>
            <person name="Grigoriev I.V."/>
            <person name="Hibbett D.S."/>
            <person name="Martin F."/>
            <person name="Nordberg H.P."/>
            <person name="Cantor M.N."/>
            <person name="Hua S.X."/>
        </authorList>
    </citation>
    <scope>NUCLEOTIDE SEQUENCE [LARGE SCALE GENOMIC DNA]</scope>
    <source>
        <strain evidence="1 2">441</strain>
    </source>
</reference>
<evidence type="ECO:0000313" key="1">
    <source>
        <dbReference type="EMBL" id="KIK10538.1"/>
    </source>
</evidence>
<dbReference type="Proteomes" id="UP000054018">
    <property type="component" value="Unassembled WGS sequence"/>
</dbReference>